<dbReference type="GO" id="GO:0004518">
    <property type="term" value="F:nuclease activity"/>
    <property type="evidence" value="ECO:0007669"/>
    <property type="project" value="UniProtKB-KW"/>
</dbReference>
<dbReference type="EMBL" id="JBJQOH010000003">
    <property type="protein sequence ID" value="KAL3693647.1"/>
    <property type="molecule type" value="Genomic_DNA"/>
</dbReference>
<comment type="caution">
    <text evidence="9">The sequence shown here is derived from an EMBL/GenBank/DDBJ whole genome shotgun (WGS) entry which is preliminary data.</text>
</comment>
<dbReference type="PANTHER" id="PTHR22930">
    <property type="match status" value="1"/>
</dbReference>
<dbReference type="InterPro" id="IPR027806">
    <property type="entry name" value="HARBI1_dom"/>
</dbReference>
<name>A0ABD3HQ13_9MARC</name>
<accession>A0ABD3HQ13</accession>
<organism evidence="9 10">
    <name type="scientific">Riccia sorocarpa</name>
    <dbReference type="NCBI Taxonomy" id="122646"/>
    <lineage>
        <taxon>Eukaryota</taxon>
        <taxon>Viridiplantae</taxon>
        <taxon>Streptophyta</taxon>
        <taxon>Embryophyta</taxon>
        <taxon>Marchantiophyta</taxon>
        <taxon>Marchantiopsida</taxon>
        <taxon>Marchantiidae</taxon>
        <taxon>Marchantiales</taxon>
        <taxon>Ricciaceae</taxon>
        <taxon>Riccia</taxon>
    </lineage>
</organism>
<evidence type="ECO:0000313" key="10">
    <source>
        <dbReference type="Proteomes" id="UP001633002"/>
    </source>
</evidence>
<evidence type="ECO:0000256" key="7">
    <source>
        <dbReference type="ARBA" id="ARBA00023242"/>
    </source>
</evidence>
<keyword evidence="7" id="KW-0539">Nucleus</keyword>
<dbReference type="InterPro" id="IPR045249">
    <property type="entry name" value="HARBI1-like"/>
</dbReference>
<dbReference type="GO" id="GO:0046872">
    <property type="term" value="F:metal ion binding"/>
    <property type="evidence" value="ECO:0007669"/>
    <property type="project" value="UniProtKB-KW"/>
</dbReference>
<dbReference type="GO" id="GO:0016787">
    <property type="term" value="F:hydrolase activity"/>
    <property type="evidence" value="ECO:0007669"/>
    <property type="project" value="UniProtKB-KW"/>
</dbReference>
<keyword evidence="6" id="KW-0378">Hydrolase</keyword>
<dbReference type="GO" id="GO:0005634">
    <property type="term" value="C:nucleus"/>
    <property type="evidence" value="ECO:0007669"/>
    <property type="project" value="UniProtKB-SubCell"/>
</dbReference>
<protein>
    <recommendedName>
        <fullName evidence="8">DDE Tnp4 domain-containing protein</fullName>
    </recommendedName>
</protein>
<sequence length="286" mass="32956">MHTVVVASHVLVDRSFHVDQGWWVKERNLIWFDYYLWSAYEEERWVRCLRVPKELLVWLVARLTTSIKKQDTHFRFAVPVEVRVAVTLFRIATGSSYFITGDRFGIGESTCQEIVQETIQAIVTVLGSEMIYWPRGVEMERESVVTINGDFQLKPYILGDSGYTQESWLMCPYSLNRNSSPQQRLFTERQIRGRIVVEQAFGILKSRFRILDVGISSSITWAATVVQACCIMHNFLIRNRLSALDRNIADQNMRKPRGGGGVPDTHARHNGHLVRDALAQYLFATQ</sequence>
<evidence type="ECO:0000259" key="8">
    <source>
        <dbReference type="Pfam" id="PF13359"/>
    </source>
</evidence>
<keyword evidence="4" id="KW-0540">Nuclease</keyword>
<keyword evidence="5" id="KW-0479">Metal-binding</keyword>
<comment type="cofactor">
    <cofactor evidence="1">
        <name>a divalent metal cation</name>
        <dbReference type="ChEBI" id="CHEBI:60240"/>
    </cofactor>
</comment>
<dbReference type="Proteomes" id="UP001633002">
    <property type="component" value="Unassembled WGS sequence"/>
</dbReference>
<evidence type="ECO:0000256" key="1">
    <source>
        <dbReference type="ARBA" id="ARBA00001968"/>
    </source>
</evidence>
<comment type="subcellular location">
    <subcellularLocation>
        <location evidence="2">Nucleus</location>
    </subcellularLocation>
</comment>
<gene>
    <name evidence="9" type="ORF">R1sor_007298</name>
</gene>
<proteinExistence type="inferred from homology"/>
<evidence type="ECO:0000256" key="6">
    <source>
        <dbReference type="ARBA" id="ARBA00022801"/>
    </source>
</evidence>
<dbReference type="Pfam" id="PF13359">
    <property type="entry name" value="DDE_Tnp_4"/>
    <property type="match status" value="1"/>
</dbReference>
<evidence type="ECO:0000313" key="9">
    <source>
        <dbReference type="EMBL" id="KAL3693647.1"/>
    </source>
</evidence>
<evidence type="ECO:0000256" key="4">
    <source>
        <dbReference type="ARBA" id="ARBA00022722"/>
    </source>
</evidence>
<evidence type="ECO:0000256" key="3">
    <source>
        <dbReference type="ARBA" id="ARBA00006958"/>
    </source>
</evidence>
<keyword evidence="10" id="KW-1185">Reference proteome</keyword>
<reference evidence="9 10" key="1">
    <citation type="submission" date="2024-09" db="EMBL/GenBank/DDBJ databases">
        <title>Chromosome-scale assembly of Riccia sorocarpa.</title>
        <authorList>
            <person name="Paukszto L."/>
        </authorList>
    </citation>
    <scope>NUCLEOTIDE SEQUENCE [LARGE SCALE GENOMIC DNA]</scope>
    <source>
        <strain evidence="9">LP-2024</strain>
        <tissue evidence="9">Aerial parts of the thallus</tissue>
    </source>
</reference>
<dbReference type="PANTHER" id="PTHR22930:SF287">
    <property type="entry name" value="NUCLEASE HARBI1 ISOFORM X1"/>
    <property type="match status" value="1"/>
</dbReference>
<dbReference type="AlphaFoldDB" id="A0ABD3HQ13"/>
<comment type="similarity">
    <text evidence="3">Belongs to the HARBI1 family.</text>
</comment>
<feature type="domain" description="DDE Tnp4" evidence="8">
    <location>
        <begin position="151"/>
        <end position="234"/>
    </location>
</feature>
<evidence type="ECO:0000256" key="2">
    <source>
        <dbReference type="ARBA" id="ARBA00004123"/>
    </source>
</evidence>
<evidence type="ECO:0000256" key="5">
    <source>
        <dbReference type="ARBA" id="ARBA00022723"/>
    </source>
</evidence>